<keyword evidence="2" id="KW-1185">Reference proteome</keyword>
<evidence type="ECO:0000313" key="1">
    <source>
        <dbReference type="EMBL" id="TYB30316.1"/>
    </source>
</evidence>
<gene>
    <name evidence="1" type="ORF">FXF47_09825</name>
</gene>
<comment type="caution">
    <text evidence="1">The sequence shown here is derived from an EMBL/GenBank/DDBJ whole genome shotgun (WGS) entry which is preliminary data.</text>
</comment>
<name>A0A5D0MBD1_9BACT</name>
<dbReference type="Proteomes" id="UP000324143">
    <property type="component" value="Unassembled WGS sequence"/>
</dbReference>
<protein>
    <recommendedName>
        <fullName evidence="3">6-bladed beta-propeller</fullName>
    </recommendedName>
</protein>
<dbReference type="AlphaFoldDB" id="A0A5D0MBD1"/>
<sequence length="381" mass="45025">MKKIFFIILVVFIIANCNSNLNKYDKKKKEGYTIIENAIKKPKLKKLNLISKKKYKKNNLLYNWEINNLGNYFHYKKKGNKTFFIIRNKKHELIAQKRKIEGKGPGEVLWIASNLMNNNKIYYVDGYKQSVEIFNYKDRFKYIDTLLINDFQVYSGTTQFMKSSNSYYFAGVMPYLLVKLNENFKVVKKVKPKNKTRKELTTYNLCRTDFDSEKNIYLVFTGKKNKLEIRKYNKNLELIWINKIFDSNNKKLSPEMFTYKGDDGGKHFQMGGSMNANAIELYEGNLYLLRAAGGNKTYKKTDEKLIKNTYKIKDIKNPYIDVYDSQNGKFIYRISCDFLKTNLNYKMKIINDLFYFASQPNFDNKKLQKGSNQILKAKLNI</sequence>
<accession>A0A5D0MBD1</accession>
<proteinExistence type="predicted"/>
<organism evidence="1 2">
    <name type="scientific">Candidatus Mcinerneyibacterium aminivorans</name>
    <dbReference type="NCBI Taxonomy" id="2703815"/>
    <lineage>
        <taxon>Bacteria</taxon>
        <taxon>Candidatus Macinerneyibacteriota</taxon>
        <taxon>Candidatus Mcinerneyibacteria</taxon>
        <taxon>Candidatus Mcinerneyibacteriales</taxon>
        <taxon>Candidatus Mcinerneyibacteriaceae</taxon>
        <taxon>Candidatus Mcinerneyibacterium</taxon>
    </lineage>
</organism>
<evidence type="ECO:0000313" key="2">
    <source>
        <dbReference type="Proteomes" id="UP000324143"/>
    </source>
</evidence>
<reference evidence="1" key="1">
    <citation type="submission" date="2019-08" db="EMBL/GenBank/DDBJ databases">
        <title>Genomic characterization of a novel candidate phylum (ARYD3) from a high temperature, high salinity tertiary oil reservoir in north central Oklahoma, USA.</title>
        <authorList>
            <person name="Youssef N.H."/>
            <person name="Yadav A."/>
            <person name="Elshahed M.S."/>
        </authorList>
    </citation>
    <scope>NUCLEOTIDE SEQUENCE [LARGE SCALE GENOMIC DNA]</scope>
    <source>
        <strain evidence="1">ARYD3</strain>
    </source>
</reference>
<evidence type="ECO:0008006" key="3">
    <source>
        <dbReference type="Google" id="ProtNLM"/>
    </source>
</evidence>
<dbReference type="EMBL" id="VSIX01000144">
    <property type="protein sequence ID" value="TYB30316.1"/>
    <property type="molecule type" value="Genomic_DNA"/>
</dbReference>